<organism evidence="2 3">
    <name type="scientific">Thermothielavioides terrestris (strain ATCC 38088 / NRRL 8126)</name>
    <name type="common">Thielavia terrestris</name>
    <dbReference type="NCBI Taxonomy" id="578455"/>
    <lineage>
        <taxon>Eukaryota</taxon>
        <taxon>Fungi</taxon>
        <taxon>Dikarya</taxon>
        <taxon>Ascomycota</taxon>
        <taxon>Pezizomycotina</taxon>
        <taxon>Sordariomycetes</taxon>
        <taxon>Sordariomycetidae</taxon>
        <taxon>Sordariales</taxon>
        <taxon>Chaetomiaceae</taxon>
        <taxon>Thermothielavioides</taxon>
        <taxon>Thermothielavioides terrestris</taxon>
    </lineage>
</organism>
<name>G2QX37_THETT</name>
<dbReference type="HOGENOM" id="CLU_044999_0_2_1"/>
<dbReference type="InterPro" id="IPR002347">
    <property type="entry name" value="SDR_fam"/>
</dbReference>
<evidence type="ECO:0008006" key="4">
    <source>
        <dbReference type="Google" id="ProtNLM"/>
    </source>
</evidence>
<dbReference type="Proteomes" id="UP000008181">
    <property type="component" value="Chromosome 1"/>
</dbReference>
<dbReference type="PANTHER" id="PTHR47534">
    <property type="entry name" value="YALI0E05731P"/>
    <property type="match status" value="1"/>
</dbReference>
<dbReference type="GeneID" id="11521275"/>
<dbReference type="Pfam" id="PF00106">
    <property type="entry name" value="adh_short"/>
    <property type="match status" value="1"/>
</dbReference>
<dbReference type="OrthoDB" id="2898509at2759"/>
<dbReference type="KEGG" id="ttt:THITE_2111157"/>
<evidence type="ECO:0000313" key="2">
    <source>
        <dbReference type="EMBL" id="AEO64804.1"/>
    </source>
</evidence>
<dbReference type="EMBL" id="CP003009">
    <property type="protein sequence ID" value="AEO64804.1"/>
    <property type="molecule type" value="Genomic_DNA"/>
</dbReference>
<keyword evidence="3" id="KW-1185">Reference proteome</keyword>
<proteinExistence type="predicted"/>
<dbReference type="InterPro" id="IPR052228">
    <property type="entry name" value="Sec_Metab_Biosynth_Oxidored"/>
</dbReference>
<dbReference type="SUPFAM" id="SSF51735">
    <property type="entry name" value="NAD(P)-binding Rossmann-fold domains"/>
    <property type="match status" value="1"/>
</dbReference>
<dbReference type="AlphaFoldDB" id="G2QX37"/>
<dbReference type="Gene3D" id="3.40.50.720">
    <property type="entry name" value="NAD(P)-binding Rossmann-like Domain"/>
    <property type="match status" value="1"/>
</dbReference>
<keyword evidence="1" id="KW-0560">Oxidoreductase</keyword>
<dbReference type="InterPro" id="IPR036291">
    <property type="entry name" value="NAD(P)-bd_dom_sf"/>
</dbReference>
<gene>
    <name evidence="2" type="ORF">THITE_2111157</name>
</gene>
<evidence type="ECO:0000313" key="3">
    <source>
        <dbReference type="Proteomes" id="UP000008181"/>
    </source>
</evidence>
<accession>G2QX37</accession>
<dbReference type="GO" id="GO:0016491">
    <property type="term" value="F:oxidoreductase activity"/>
    <property type="evidence" value="ECO:0007669"/>
    <property type="project" value="UniProtKB-KW"/>
</dbReference>
<dbReference type="RefSeq" id="XP_003651140.1">
    <property type="nucleotide sequence ID" value="XM_003651092.1"/>
</dbReference>
<dbReference type="eggNOG" id="ENOG502SKT9">
    <property type="taxonomic scope" value="Eukaryota"/>
</dbReference>
<evidence type="ECO:0000256" key="1">
    <source>
        <dbReference type="ARBA" id="ARBA00023002"/>
    </source>
</evidence>
<reference evidence="2 3" key="1">
    <citation type="journal article" date="2011" name="Nat. Biotechnol.">
        <title>Comparative genomic analysis of the thermophilic biomass-degrading fungi Myceliophthora thermophila and Thielavia terrestris.</title>
        <authorList>
            <person name="Berka R.M."/>
            <person name="Grigoriev I.V."/>
            <person name="Otillar R."/>
            <person name="Salamov A."/>
            <person name="Grimwood J."/>
            <person name="Reid I."/>
            <person name="Ishmael N."/>
            <person name="John T."/>
            <person name="Darmond C."/>
            <person name="Moisan M.-C."/>
            <person name="Henrissat B."/>
            <person name="Coutinho P.M."/>
            <person name="Lombard V."/>
            <person name="Natvig D.O."/>
            <person name="Lindquist E."/>
            <person name="Schmutz J."/>
            <person name="Lucas S."/>
            <person name="Harris P."/>
            <person name="Powlowski J."/>
            <person name="Bellemare A."/>
            <person name="Taylor D."/>
            <person name="Butler G."/>
            <person name="de Vries R.P."/>
            <person name="Allijn I.E."/>
            <person name="van den Brink J."/>
            <person name="Ushinsky S."/>
            <person name="Storms R."/>
            <person name="Powell A.J."/>
            <person name="Paulsen I.T."/>
            <person name="Elbourne L.D.H."/>
            <person name="Baker S.E."/>
            <person name="Magnuson J."/>
            <person name="LaBoissiere S."/>
            <person name="Clutterbuck A.J."/>
            <person name="Martinez D."/>
            <person name="Wogulis M."/>
            <person name="de Leon A.L."/>
            <person name="Rey M.W."/>
            <person name="Tsang A."/>
        </authorList>
    </citation>
    <scope>NUCLEOTIDE SEQUENCE [LARGE SCALE GENOMIC DNA]</scope>
    <source>
        <strain evidence="3">ATCC 38088 / NRRL 8126</strain>
    </source>
</reference>
<dbReference type="PANTHER" id="PTHR47534:SF3">
    <property type="entry name" value="ALCOHOL DEHYDROGENASE-LIKE C-TERMINAL DOMAIN-CONTAINING PROTEIN"/>
    <property type="match status" value="1"/>
</dbReference>
<dbReference type="STRING" id="578455.G2QX37"/>
<protein>
    <recommendedName>
        <fullName evidence="4">NAD(P)-binding protein</fullName>
    </recommendedName>
</protein>
<sequence>MTRLSTIRAANAALKAERRSGVVAIFVGATSGIGLHTLETTVTLFDDPTIYVLGRSEAKFSVNRAKLEHLSPKAKIIFLQVDVSLVAGVDSACDRIAAAETKVDYLYMSAGLIPLNGPQYTKEGLDICFALSYYTRIRFIQKLVPLLRKAPSPRVLSVLAAGRERKMVEDDLGLEDKKNYATRAAMTHTTTMTSLAFEYLSQQHKDIVFLHAYPGLVRTDIFARLEAPPGSSLLRKLVVFFVSKGVTALMWLFGMPPEESGERQAWHLTSTVFEKGKLHQINQKSDEIAPGDMQVFEDYKQRGWPERVWEYTMRVLERAVASTSGS</sequence>